<gene>
    <name evidence="1" type="ORF">M3202_18515</name>
</gene>
<keyword evidence="2" id="KW-1185">Reference proteome</keyword>
<dbReference type="EMBL" id="JAMBOL010000027">
    <property type="protein sequence ID" value="MCM3716049.1"/>
    <property type="molecule type" value="Genomic_DNA"/>
</dbReference>
<name>A0A9X2DS56_9BACI</name>
<evidence type="ECO:0000313" key="1">
    <source>
        <dbReference type="EMBL" id="MCM3716049.1"/>
    </source>
</evidence>
<accession>A0A9X2DS56</accession>
<comment type="caution">
    <text evidence="1">The sequence shown here is derived from an EMBL/GenBank/DDBJ whole genome shotgun (WGS) entry which is preliminary data.</text>
</comment>
<protein>
    <submittedName>
        <fullName evidence="1">Sporulation protein</fullName>
    </submittedName>
</protein>
<dbReference type="RefSeq" id="WP_251224729.1">
    <property type="nucleotide sequence ID" value="NZ_JAMBOL010000027.1"/>
</dbReference>
<dbReference type="AlphaFoldDB" id="A0A9X2DS56"/>
<sequence length="92" mass="10877">MEGLKDIHLHTPTETVLEAMEQAGFQLKGTFHFHYPESRLTWYQEIKKEIFEKDNKLYYFAGVTEWEGEKISVIRIGTVKNKCDNNKEYMSS</sequence>
<dbReference type="Proteomes" id="UP001139179">
    <property type="component" value="Unassembled WGS sequence"/>
</dbReference>
<organism evidence="1 2">
    <name type="scientific">Halalkalibacter oceani</name>
    <dbReference type="NCBI Taxonomy" id="1653776"/>
    <lineage>
        <taxon>Bacteria</taxon>
        <taxon>Bacillati</taxon>
        <taxon>Bacillota</taxon>
        <taxon>Bacilli</taxon>
        <taxon>Bacillales</taxon>
        <taxon>Bacillaceae</taxon>
        <taxon>Halalkalibacter</taxon>
    </lineage>
</organism>
<evidence type="ECO:0000313" key="2">
    <source>
        <dbReference type="Proteomes" id="UP001139179"/>
    </source>
</evidence>
<reference evidence="1" key="1">
    <citation type="submission" date="2022-05" db="EMBL/GenBank/DDBJ databases">
        <title>Comparative Genomics of Spacecraft Associated Microbes.</title>
        <authorList>
            <person name="Tran M.T."/>
            <person name="Wright A."/>
            <person name="Seuylemezian A."/>
            <person name="Eisen J."/>
            <person name="Coil D."/>
        </authorList>
    </citation>
    <scope>NUCLEOTIDE SEQUENCE</scope>
    <source>
        <strain evidence="1">214.1.1</strain>
    </source>
</reference>
<proteinExistence type="predicted"/>